<dbReference type="Proteomes" id="UP000799640">
    <property type="component" value="Unassembled WGS sequence"/>
</dbReference>
<keyword evidence="2" id="KW-1185">Reference proteome</keyword>
<dbReference type="AlphaFoldDB" id="A0A6G1I6K6"/>
<sequence>MDSGAKNPLQIFCNRLKNDAMQSHGEDASSQQIQWPLPHQFLAPISVSREPTPSNLAKPIDCRRPISMRAIDSVYGTQIGSLASGVGELDRFHDGFILIRSRCLRSAMRPVHSPIPAYFISDKETTRRRYCGSSGAGIKTGYGNGYRFVKSWARVAPLRRATQLYKAFGPKNAQGSTRLTQSFYGRARNNASLSPSLSLPAGPATSLTAVHYCGVYVAVRAA</sequence>
<evidence type="ECO:0000313" key="2">
    <source>
        <dbReference type="Proteomes" id="UP000799640"/>
    </source>
</evidence>
<protein>
    <submittedName>
        <fullName evidence="1">Uncharacterized protein</fullName>
    </submittedName>
</protein>
<proteinExistence type="predicted"/>
<evidence type="ECO:0000313" key="1">
    <source>
        <dbReference type="EMBL" id="KAF2403625.1"/>
    </source>
</evidence>
<gene>
    <name evidence="1" type="ORF">EJ06DRAFT_519373</name>
</gene>
<reference evidence="1" key="1">
    <citation type="journal article" date="2020" name="Stud. Mycol.">
        <title>101 Dothideomycetes genomes: a test case for predicting lifestyles and emergence of pathogens.</title>
        <authorList>
            <person name="Haridas S."/>
            <person name="Albert R."/>
            <person name="Binder M."/>
            <person name="Bloem J."/>
            <person name="Labutti K."/>
            <person name="Salamov A."/>
            <person name="Andreopoulos B."/>
            <person name="Baker S."/>
            <person name="Barry K."/>
            <person name="Bills G."/>
            <person name="Bluhm B."/>
            <person name="Cannon C."/>
            <person name="Castanera R."/>
            <person name="Culley D."/>
            <person name="Daum C."/>
            <person name="Ezra D."/>
            <person name="Gonzalez J."/>
            <person name="Henrissat B."/>
            <person name="Kuo A."/>
            <person name="Liang C."/>
            <person name="Lipzen A."/>
            <person name="Lutzoni F."/>
            <person name="Magnuson J."/>
            <person name="Mondo S."/>
            <person name="Nolan M."/>
            <person name="Ohm R."/>
            <person name="Pangilinan J."/>
            <person name="Park H.-J."/>
            <person name="Ramirez L."/>
            <person name="Alfaro M."/>
            <person name="Sun H."/>
            <person name="Tritt A."/>
            <person name="Yoshinaga Y."/>
            <person name="Zwiers L.-H."/>
            <person name="Turgeon B."/>
            <person name="Goodwin S."/>
            <person name="Spatafora J."/>
            <person name="Crous P."/>
            <person name="Grigoriev I."/>
        </authorList>
    </citation>
    <scope>NUCLEOTIDE SEQUENCE</scope>
    <source>
        <strain evidence="1">CBS 262.69</strain>
    </source>
</reference>
<name>A0A6G1I6K6_9PEZI</name>
<dbReference type="EMBL" id="ML996689">
    <property type="protein sequence ID" value="KAF2403625.1"/>
    <property type="molecule type" value="Genomic_DNA"/>
</dbReference>
<accession>A0A6G1I6K6</accession>
<organism evidence="1 2">
    <name type="scientific">Trichodelitschia bisporula</name>
    <dbReference type="NCBI Taxonomy" id="703511"/>
    <lineage>
        <taxon>Eukaryota</taxon>
        <taxon>Fungi</taxon>
        <taxon>Dikarya</taxon>
        <taxon>Ascomycota</taxon>
        <taxon>Pezizomycotina</taxon>
        <taxon>Dothideomycetes</taxon>
        <taxon>Dothideomycetes incertae sedis</taxon>
        <taxon>Phaeotrichales</taxon>
        <taxon>Phaeotrichaceae</taxon>
        <taxon>Trichodelitschia</taxon>
    </lineage>
</organism>